<protein>
    <submittedName>
        <fullName evidence="1">Uncharacterized protein</fullName>
    </submittedName>
</protein>
<reference evidence="1 2" key="1">
    <citation type="submission" date="2018-05" db="EMBL/GenBank/DDBJ databases">
        <title>Genomic Encyclopedia of Type Strains, Phase IV (KMG-V): Genome sequencing to study the core and pangenomes of soil and plant-associated prokaryotes.</title>
        <authorList>
            <person name="Whitman W."/>
        </authorList>
    </citation>
    <scope>NUCLEOTIDE SEQUENCE [LARGE SCALE GENOMIC DNA]</scope>
    <source>
        <strain evidence="1 2">PNG 92-11</strain>
    </source>
</reference>
<gene>
    <name evidence="1" type="ORF">C7430_11727</name>
</gene>
<sequence>MNEFHEINMLTSHGDINGALALISKWSDSIARKIMKKAGYSVTPHAGRAFWTWVQATLTASQAATVRRQLSRLLSASDTRSCTRTRNACAVVSQFAGTNSPL</sequence>
<dbReference type="Proteomes" id="UP000245996">
    <property type="component" value="Unassembled WGS sequence"/>
</dbReference>
<evidence type="ECO:0000313" key="2">
    <source>
        <dbReference type="Proteomes" id="UP000245996"/>
    </source>
</evidence>
<proteinExistence type="predicted"/>
<dbReference type="EMBL" id="QGHE01000017">
    <property type="protein sequence ID" value="PWJ73900.1"/>
    <property type="molecule type" value="Genomic_DNA"/>
</dbReference>
<evidence type="ECO:0000313" key="1">
    <source>
        <dbReference type="EMBL" id="PWJ73900.1"/>
    </source>
</evidence>
<organism evidence="1 2">
    <name type="scientific">Enterobacter agglomerans</name>
    <name type="common">Erwinia herbicola</name>
    <name type="synonym">Pantoea agglomerans</name>
    <dbReference type="NCBI Taxonomy" id="549"/>
    <lineage>
        <taxon>Bacteria</taxon>
        <taxon>Pseudomonadati</taxon>
        <taxon>Pseudomonadota</taxon>
        <taxon>Gammaproteobacteria</taxon>
        <taxon>Enterobacterales</taxon>
        <taxon>Erwiniaceae</taxon>
        <taxon>Pantoea</taxon>
        <taxon>Pantoea agglomerans group</taxon>
    </lineage>
</organism>
<dbReference type="AlphaFoldDB" id="A0ABD6XJT5"/>
<name>A0ABD6XJT5_ENTAG</name>
<comment type="caution">
    <text evidence="1">The sequence shown here is derived from an EMBL/GenBank/DDBJ whole genome shotgun (WGS) entry which is preliminary data.</text>
</comment>
<accession>A0ABD6XJT5</accession>